<dbReference type="GO" id="GO:0008168">
    <property type="term" value="F:methyltransferase activity"/>
    <property type="evidence" value="ECO:0007669"/>
    <property type="project" value="UniProtKB-KW"/>
</dbReference>
<dbReference type="CDD" id="cd02440">
    <property type="entry name" value="AdoMet_MTases"/>
    <property type="match status" value="1"/>
</dbReference>
<keyword evidence="2" id="KW-0489">Methyltransferase</keyword>
<dbReference type="SUPFAM" id="SSF53335">
    <property type="entry name" value="S-adenosyl-L-methionine-dependent methyltransferases"/>
    <property type="match status" value="1"/>
</dbReference>
<evidence type="ECO:0000313" key="2">
    <source>
        <dbReference type="EMBL" id="HGW29850.1"/>
    </source>
</evidence>
<dbReference type="Gene3D" id="3.40.50.150">
    <property type="entry name" value="Vaccinia Virus protein VP39"/>
    <property type="match status" value="1"/>
</dbReference>
<evidence type="ECO:0000259" key="1">
    <source>
        <dbReference type="Pfam" id="PF01861"/>
    </source>
</evidence>
<gene>
    <name evidence="2" type="ORF">ENR63_02935</name>
</gene>
<feature type="domain" description="N(4)-bis(aminopropyl)spermidine synthase C-terminal" evidence="1">
    <location>
        <begin position="98"/>
        <end position="294"/>
    </location>
</feature>
<accession>A0A7C4TJN5</accession>
<name>A0A7C4TJN5_UNCKA</name>
<dbReference type="PANTHER" id="PTHR23290">
    <property type="entry name" value="RRNA N6-ADENOSINE-METHYLTRANSFERASE METTL5"/>
    <property type="match status" value="1"/>
</dbReference>
<proteinExistence type="predicted"/>
<dbReference type="GO" id="GO:0006596">
    <property type="term" value="P:polyamine biosynthetic process"/>
    <property type="evidence" value="ECO:0007669"/>
    <property type="project" value="TreeGrafter"/>
</dbReference>
<comment type="caution">
    <text evidence="2">The sequence shown here is derived from an EMBL/GenBank/DDBJ whole genome shotgun (WGS) entry which is preliminary data.</text>
</comment>
<dbReference type="InterPro" id="IPR002723">
    <property type="entry name" value="BpsA_C"/>
</dbReference>
<dbReference type="GO" id="GO:0003676">
    <property type="term" value="F:nucleic acid binding"/>
    <property type="evidence" value="ECO:0007669"/>
    <property type="project" value="InterPro"/>
</dbReference>
<dbReference type="InterPro" id="IPR029063">
    <property type="entry name" value="SAM-dependent_MTases_sf"/>
</dbReference>
<dbReference type="Pfam" id="PF01861">
    <property type="entry name" value="BpsA_C"/>
    <property type="match status" value="1"/>
</dbReference>
<sequence length="316" mass="35408">MFNLLYEASKKTGLPTKKVLDFVYHLQQLGSIDTKSLIKLLGISKSSLVSLAQNLNTLIKTEGDLYTISPGTNINLSNHLVEEGLWPFLSDGKFLENAQKIEAINIGRRKADRNFDQFYATAETVAKRVSLMNFFADIAGKRILFLGDDDQTSVLTASYGNVKEIIAVDIDDGILSTIKQNAPNVLTLQHDFKQPLPKELTNGFDVVFTDPPYTQNGIRLFLSRAIEALDINNAAARIYMCYGNSDRAKERYLPIYNIILETNLMIRWVLDKFNRYNGAESIGSTSSLFILDITPKIKPIVKGSFDSNIYTNETNS</sequence>
<reference evidence="2" key="1">
    <citation type="journal article" date="2020" name="mSystems">
        <title>Genome- and Community-Level Interaction Insights into Carbon Utilization and Element Cycling Functions of Hydrothermarchaeota in Hydrothermal Sediment.</title>
        <authorList>
            <person name="Zhou Z."/>
            <person name="Liu Y."/>
            <person name="Xu W."/>
            <person name="Pan J."/>
            <person name="Luo Z.H."/>
            <person name="Li M."/>
        </authorList>
    </citation>
    <scope>NUCLEOTIDE SEQUENCE [LARGE SCALE GENOMIC DNA]</scope>
    <source>
        <strain evidence="2">SpSt-417</strain>
    </source>
</reference>
<dbReference type="PANTHER" id="PTHR23290:SF0">
    <property type="entry name" value="RRNA N6-ADENOSINE-METHYLTRANSFERASE METTL5"/>
    <property type="match status" value="1"/>
</dbReference>
<dbReference type="InterPro" id="IPR002052">
    <property type="entry name" value="DNA_methylase_N6_adenine_CS"/>
</dbReference>
<dbReference type="InterPro" id="IPR051720">
    <property type="entry name" value="rRNA_MeTrfase/Polyamine_Synth"/>
</dbReference>
<dbReference type="AlphaFoldDB" id="A0A7C4TJN5"/>
<keyword evidence="2" id="KW-0808">Transferase</keyword>
<dbReference type="GO" id="GO:0032259">
    <property type="term" value="P:methylation"/>
    <property type="evidence" value="ECO:0007669"/>
    <property type="project" value="UniProtKB-KW"/>
</dbReference>
<dbReference type="PROSITE" id="PS00092">
    <property type="entry name" value="N6_MTASE"/>
    <property type="match status" value="1"/>
</dbReference>
<protein>
    <submittedName>
        <fullName evidence="2">Putative methyltransferase</fullName>
    </submittedName>
</protein>
<dbReference type="EMBL" id="DSRT01000159">
    <property type="protein sequence ID" value="HGW29850.1"/>
    <property type="molecule type" value="Genomic_DNA"/>
</dbReference>
<organism evidence="2">
    <name type="scientific">candidate division WWE3 bacterium</name>
    <dbReference type="NCBI Taxonomy" id="2053526"/>
    <lineage>
        <taxon>Bacteria</taxon>
        <taxon>Katanobacteria</taxon>
    </lineage>
</organism>